<proteinExistence type="predicted"/>
<dbReference type="Gene3D" id="1.20.58.2220">
    <property type="entry name" value="Formin, FH2 domain"/>
    <property type="match status" value="1"/>
</dbReference>
<dbReference type="GO" id="GO:0045010">
    <property type="term" value="P:actin nucleation"/>
    <property type="evidence" value="ECO:0007669"/>
    <property type="project" value="InterPro"/>
</dbReference>
<dbReference type="AlphaFoldDB" id="A0A5D2FHU2"/>
<organism evidence="1 2">
    <name type="scientific">Gossypium darwinii</name>
    <name type="common">Darwin's cotton</name>
    <name type="synonym">Gossypium barbadense var. darwinii</name>
    <dbReference type="NCBI Taxonomy" id="34276"/>
    <lineage>
        <taxon>Eukaryota</taxon>
        <taxon>Viridiplantae</taxon>
        <taxon>Streptophyta</taxon>
        <taxon>Embryophyta</taxon>
        <taxon>Tracheophyta</taxon>
        <taxon>Spermatophyta</taxon>
        <taxon>Magnoliopsida</taxon>
        <taxon>eudicotyledons</taxon>
        <taxon>Gunneridae</taxon>
        <taxon>Pentapetalae</taxon>
        <taxon>rosids</taxon>
        <taxon>malvids</taxon>
        <taxon>Malvales</taxon>
        <taxon>Malvaceae</taxon>
        <taxon>Malvoideae</taxon>
        <taxon>Gossypium</taxon>
    </lineage>
</organism>
<evidence type="ECO:0000313" key="2">
    <source>
        <dbReference type="Proteomes" id="UP000323506"/>
    </source>
</evidence>
<dbReference type="InterPro" id="IPR027643">
    <property type="entry name" value="Formin-like_plant"/>
</dbReference>
<gene>
    <name evidence="1" type="ORF">ES288_A08G106700v1</name>
</gene>
<dbReference type="InterPro" id="IPR042201">
    <property type="entry name" value="FH2_Formin_sf"/>
</dbReference>
<dbReference type="EMBL" id="CM017695">
    <property type="protein sequence ID" value="TYH05755.1"/>
    <property type="molecule type" value="Genomic_DNA"/>
</dbReference>
<accession>A0A5D2FHU2</accession>
<sequence>MCLDFRFNVNHKVWPLVKEVTEYFHGNSTKEEAHPFRIFMVVRDFLTVLERVCKEVGMINERTVVSSTHKFPVPVNPMMQPVFPVPVNPIMSQAFAGFQGRPRYGSGPDDETASP</sequence>
<evidence type="ECO:0008006" key="3">
    <source>
        <dbReference type="Google" id="ProtNLM"/>
    </source>
</evidence>
<dbReference type="SUPFAM" id="SSF101447">
    <property type="entry name" value="Formin homology 2 domain (FH2 domain)"/>
    <property type="match status" value="1"/>
</dbReference>
<dbReference type="GO" id="GO:0051015">
    <property type="term" value="F:actin filament binding"/>
    <property type="evidence" value="ECO:0007669"/>
    <property type="project" value="InterPro"/>
</dbReference>
<dbReference type="PANTHER" id="PTHR23213:SF276">
    <property type="entry name" value="FORMIN-LIKE PROTEIN 1"/>
    <property type="match status" value="1"/>
</dbReference>
<protein>
    <recommendedName>
        <fullName evidence="3">FH2 domain-containing protein</fullName>
    </recommendedName>
</protein>
<dbReference type="PANTHER" id="PTHR23213">
    <property type="entry name" value="FORMIN-RELATED"/>
    <property type="match status" value="1"/>
</dbReference>
<name>A0A5D2FHU2_GOSDA</name>
<dbReference type="Proteomes" id="UP000323506">
    <property type="component" value="Chromosome A08"/>
</dbReference>
<keyword evidence="2" id="KW-1185">Reference proteome</keyword>
<reference evidence="1 2" key="1">
    <citation type="submission" date="2019-06" db="EMBL/GenBank/DDBJ databases">
        <title>WGS assembly of Gossypium darwinii.</title>
        <authorList>
            <person name="Chen Z.J."/>
            <person name="Sreedasyam A."/>
            <person name="Ando A."/>
            <person name="Song Q."/>
            <person name="De L."/>
            <person name="Hulse-Kemp A."/>
            <person name="Ding M."/>
            <person name="Ye W."/>
            <person name="Kirkbride R."/>
            <person name="Jenkins J."/>
            <person name="Plott C."/>
            <person name="Lovell J."/>
            <person name="Lin Y.-M."/>
            <person name="Vaughn R."/>
            <person name="Liu B."/>
            <person name="Li W."/>
            <person name="Simpson S."/>
            <person name="Scheffler B."/>
            <person name="Saski C."/>
            <person name="Grover C."/>
            <person name="Hu G."/>
            <person name="Conover J."/>
            <person name="Carlson J."/>
            <person name="Shu S."/>
            <person name="Boston L."/>
            <person name="Williams M."/>
            <person name="Peterson D."/>
            <person name="Mcgee K."/>
            <person name="Jones D."/>
            <person name="Wendel J."/>
            <person name="Stelly D."/>
            <person name="Grimwood J."/>
            <person name="Schmutz J."/>
        </authorList>
    </citation>
    <scope>NUCLEOTIDE SEQUENCE [LARGE SCALE GENOMIC DNA]</scope>
    <source>
        <strain evidence="1">1808015.09</strain>
    </source>
</reference>
<evidence type="ECO:0000313" key="1">
    <source>
        <dbReference type="EMBL" id="TYH05755.1"/>
    </source>
</evidence>